<dbReference type="InterPro" id="IPR036390">
    <property type="entry name" value="WH_DNA-bd_sf"/>
</dbReference>
<accession>A0A854W7N8</accession>
<evidence type="ECO:0000256" key="1">
    <source>
        <dbReference type="ARBA" id="ARBA00023015"/>
    </source>
</evidence>
<dbReference type="PRINTS" id="PR00598">
    <property type="entry name" value="HTHMARR"/>
</dbReference>
<evidence type="ECO:0000313" key="5">
    <source>
        <dbReference type="EMBL" id="PCH12307.1"/>
    </source>
</evidence>
<evidence type="ECO:0000256" key="3">
    <source>
        <dbReference type="ARBA" id="ARBA00023163"/>
    </source>
</evidence>
<dbReference type="PANTHER" id="PTHR42756:SF1">
    <property type="entry name" value="TRANSCRIPTIONAL REPRESSOR OF EMRAB OPERON"/>
    <property type="match status" value="1"/>
</dbReference>
<dbReference type="EMBL" id="NSGR01000008">
    <property type="protein sequence ID" value="PCH12307.1"/>
    <property type="molecule type" value="Genomic_DNA"/>
</dbReference>
<proteinExistence type="predicted"/>
<name>A0A854W7N8_9STRE</name>
<dbReference type="InterPro" id="IPR036388">
    <property type="entry name" value="WH-like_DNA-bd_sf"/>
</dbReference>
<dbReference type="PROSITE" id="PS50995">
    <property type="entry name" value="HTH_MARR_2"/>
    <property type="match status" value="1"/>
</dbReference>
<keyword evidence="1" id="KW-0805">Transcription regulation</keyword>
<feature type="domain" description="HTH marR-type" evidence="4">
    <location>
        <begin position="1"/>
        <end position="136"/>
    </location>
</feature>
<dbReference type="PANTHER" id="PTHR42756">
    <property type="entry name" value="TRANSCRIPTIONAL REGULATOR, MARR"/>
    <property type="match status" value="1"/>
</dbReference>
<keyword evidence="3" id="KW-0804">Transcription</keyword>
<evidence type="ECO:0000259" key="4">
    <source>
        <dbReference type="PROSITE" id="PS50995"/>
    </source>
</evidence>
<dbReference type="Pfam" id="PF12802">
    <property type="entry name" value="MarR_2"/>
    <property type="match status" value="1"/>
</dbReference>
<dbReference type="SUPFAM" id="SSF46785">
    <property type="entry name" value="Winged helix' DNA-binding domain"/>
    <property type="match status" value="1"/>
</dbReference>
<protein>
    <submittedName>
        <fullName evidence="5">Transcriptional repressor MprA</fullName>
    </submittedName>
</protein>
<comment type="caution">
    <text evidence="5">The sequence shown here is derived from an EMBL/GenBank/DDBJ whole genome shotgun (WGS) entry which is preliminary data.</text>
</comment>
<dbReference type="InterPro" id="IPR000835">
    <property type="entry name" value="HTH_MarR-typ"/>
</dbReference>
<dbReference type="RefSeq" id="WP_081391423.1">
    <property type="nucleotide sequence ID" value="NZ_JAYEVX010000007.1"/>
</dbReference>
<dbReference type="GO" id="GO:0003700">
    <property type="term" value="F:DNA-binding transcription factor activity"/>
    <property type="evidence" value="ECO:0007669"/>
    <property type="project" value="InterPro"/>
</dbReference>
<gene>
    <name evidence="5" type="ORF">A9Y57_01022</name>
</gene>
<organism evidence="5 6">
    <name type="scientific">Streptococcus parauberis</name>
    <dbReference type="NCBI Taxonomy" id="1348"/>
    <lineage>
        <taxon>Bacteria</taxon>
        <taxon>Bacillati</taxon>
        <taxon>Bacillota</taxon>
        <taxon>Bacilli</taxon>
        <taxon>Lactobacillales</taxon>
        <taxon>Streptococcaceae</taxon>
        <taxon>Streptococcus</taxon>
    </lineage>
</organism>
<dbReference type="SMART" id="SM00347">
    <property type="entry name" value="HTH_MARR"/>
    <property type="match status" value="1"/>
</dbReference>
<dbReference type="AlphaFoldDB" id="A0A854W7N8"/>
<dbReference type="GO" id="GO:0003677">
    <property type="term" value="F:DNA binding"/>
    <property type="evidence" value="ECO:0007669"/>
    <property type="project" value="UniProtKB-KW"/>
</dbReference>
<reference evidence="5 6" key="1">
    <citation type="submission" date="2016-06" db="EMBL/GenBank/DDBJ databases">
        <authorList>
            <person name="Haines A.N."/>
            <person name="Council K.R."/>
        </authorList>
    </citation>
    <scope>NUCLEOTIDE SEQUENCE [LARGE SCALE GENOMIC DNA]</scope>
    <source>
        <strain evidence="5 6">SP158-29</strain>
    </source>
</reference>
<dbReference type="Gene3D" id="1.10.10.10">
    <property type="entry name" value="Winged helix-like DNA-binding domain superfamily/Winged helix DNA-binding domain"/>
    <property type="match status" value="1"/>
</dbReference>
<sequence length="145" mass="17047">MELTKMSRELVKSFDSYKSIYELYARQHGLQGKSLQILLWIYNNPKGVTQKYLSNRTLSTKQVINATIKTWLQKGYVTMQEYEDDRRQKVIMLTAKGNVFAQEIIIPMEKIELVAIASLAVEEREQFVKLLKKYTTYLVKEMENL</sequence>
<keyword evidence="2" id="KW-0238">DNA-binding</keyword>
<dbReference type="Proteomes" id="UP000217465">
    <property type="component" value="Unassembled WGS sequence"/>
</dbReference>
<evidence type="ECO:0000256" key="2">
    <source>
        <dbReference type="ARBA" id="ARBA00023125"/>
    </source>
</evidence>
<evidence type="ECO:0000313" key="6">
    <source>
        <dbReference type="Proteomes" id="UP000217465"/>
    </source>
</evidence>